<feature type="compositionally biased region" description="Basic and acidic residues" evidence="1">
    <location>
        <begin position="302"/>
        <end position="312"/>
    </location>
</feature>
<feature type="region of interest" description="Disordered" evidence="1">
    <location>
        <begin position="1"/>
        <end position="75"/>
    </location>
</feature>
<gene>
    <name evidence="2" type="ORF">MKK02DRAFT_44884</name>
</gene>
<evidence type="ECO:0000313" key="2">
    <source>
        <dbReference type="EMBL" id="KAI9636181.1"/>
    </source>
</evidence>
<feature type="region of interest" description="Disordered" evidence="1">
    <location>
        <begin position="352"/>
        <end position="373"/>
    </location>
</feature>
<accession>A0AA38LW62</accession>
<sequence length="373" mass="41545">MSALRPAPRWEAPSPPVSPSSYAATEDEDDALHSAVRSIQLNSSSPRAPERDRKPTHKILTDLSESDFDKQAEANSRAASLAMTRNQWGFRTTMAPPVPPRSISIDLRTTTSARPPITPGPPEWTGSIRTQTTTAARTAKPAFEEEWFAAPPNETLNDPNPDAWRYRDPIPRGWNQPVFRPGRRFQEIEARERLLPPALGGRSKKDQLGSVNASWGPLGEQGTKVYGMFEIEQDPPSRSTSPFKEEADEEERQRPGRHEVREARGEAMERAREGTNYASAQLGYKGGSGNGGGSGVGPYYWSDRDADVDGRHPYRRPGHHDSDEPQHCPVAIHSESRPLSHLGIWQPVHTVQSRRQRQPHHGYAHVQGIDDFA</sequence>
<feature type="region of interest" description="Disordered" evidence="1">
    <location>
        <begin position="146"/>
        <end position="178"/>
    </location>
</feature>
<name>A0AA38LW62_9TREE</name>
<reference evidence="2" key="1">
    <citation type="journal article" date="2022" name="G3 (Bethesda)">
        <title>High quality genome of the basidiomycete yeast Dioszegia hungarica PDD-24b-2 isolated from cloud water.</title>
        <authorList>
            <person name="Jarrige D."/>
            <person name="Haridas S."/>
            <person name="Bleykasten-Grosshans C."/>
            <person name="Joly M."/>
            <person name="Nadalig T."/>
            <person name="Sancelme M."/>
            <person name="Vuilleumier S."/>
            <person name="Grigoriev I.V."/>
            <person name="Amato P."/>
            <person name="Bringel F."/>
        </authorList>
    </citation>
    <scope>NUCLEOTIDE SEQUENCE</scope>
    <source>
        <strain evidence="2">PDD-24b-2</strain>
    </source>
</reference>
<evidence type="ECO:0000256" key="1">
    <source>
        <dbReference type="SAM" id="MobiDB-lite"/>
    </source>
</evidence>
<organism evidence="2 3">
    <name type="scientific">Dioszegia hungarica</name>
    <dbReference type="NCBI Taxonomy" id="4972"/>
    <lineage>
        <taxon>Eukaryota</taxon>
        <taxon>Fungi</taxon>
        <taxon>Dikarya</taxon>
        <taxon>Basidiomycota</taxon>
        <taxon>Agaricomycotina</taxon>
        <taxon>Tremellomycetes</taxon>
        <taxon>Tremellales</taxon>
        <taxon>Bulleribasidiaceae</taxon>
        <taxon>Dioszegia</taxon>
    </lineage>
</organism>
<dbReference type="RefSeq" id="XP_052945958.1">
    <property type="nucleotide sequence ID" value="XM_053093129.1"/>
</dbReference>
<feature type="region of interest" description="Disordered" evidence="1">
    <location>
        <begin position="91"/>
        <end position="127"/>
    </location>
</feature>
<dbReference type="GeneID" id="77732334"/>
<protein>
    <submittedName>
        <fullName evidence="2">Uncharacterized protein</fullName>
    </submittedName>
</protein>
<feature type="region of interest" description="Disordered" evidence="1">
    <location>
        <begin position="196"/>
        <end position="329"/>
    </location>
</feature>
<feature type="compositionally biased region" description="Basic and acidic residues" evidence="1">
    <location>
        <begin position="251"/>
        <end position="273"/>
    </location>
</feature>
<feature type="compositionally biased region" description="Gly residues" evidence="1">
    <location>
        <begin position="284"/>
        <end position="296"/>
    </location>
</feature>
<comment type="caution">
    <text evidence="2">The sequence shown here is derived from an EMBL/GenBank/DDBJ whole genome shotgun (WGS) entry which is preliminary data.</text>
</comment>
<keyword evidence="3" id="KW-1185">Reference proteome</keyword>
<dbReference type="Proteomes" id="UP001164286">
    <property type="component" value="Unassembled WGS sequence"/>
</dbReference>
<proteinExistence type="predicted"/>
<feature type="compositionally biased region" description="Polar residues" evidence="1">
    <location>
        <begin position="37"/>
        <end position="46"/>
    </location>
</feature>
<evidence type="ECO:0000313" key="3">
    <source>
        <dbReference type="Proteomes" id="UP001164286"/>
    </source>
</evidence>
<dbReference type="AlphaFoldDB" id="A0AA38LW62"/>
<dbReference type="EMBL" id="JAKWFO010000005">
    <property type="protein sequence ID" value="KAI9636181.1"/>
    <property type="molecule type" value="Genomic_DNA"/>
</dbReference>
<feature type="compositionally biased region" description="Basic residues" evidence="1">
    <location>
        <begin position="352"/>
        <end position="363"/>
    </location>
</feature>